<dbReference type="AlphaFoldDB" id="A0A8K0VRC2"/>
<dbReference type="SUPFAM" id="SSF53271">
    <property type="entry name" value="PRTase-like"/>
    <property type="match status" value="1"/>
</dbReference>
<dbReference type="GO" id="GO:0006695">
    <property type="term" value="P:cholesterol biosynthetic process"/>
    <property type="evidence" value="ECO:0007669"/>
    <property type="project" value="InterPro"/>
</dbReference>
<protein>
    <submittedName>
        <fullName evidence="6">Phosphoribosyl transferase domain protein</fullName>
    </submittedName>
</protein>
<keyword evidence="2" id="KW-0285">Flavoprotein</keyword>
<dbReference type="Gene3D" id="3.30.465.10">
    <property type="match status" value="1"/>
</dbReference>
<dbReference type="PANTHER" id="PTHR42973:SF25">
    <property type="entry name" value="PHOSPHOMEVALONATE KINASE"/>
    <property type="match status" value="1"/>
</dbReference>
<dbReference type="Gene3D" id="3.40.462.20">
    <property type="match status" value="1"/>
</dbReference>
<dbReference type="InterPro" id="IPR016169">
    <property type="entry name" value="FAD-bd_PCMH_sub2"/>
</dbReference>
<sequence length="1156" mass="125805">MATLNELKHALRQAAKATPHQPLSETQYSAGFQILIQDAGWMVYKDFVIPQLSRLLTNQYASRTDISVLEIGPGPQSVLAHLPSDLRRKIKTYNAVEPNGLFAARLGEQLQPTTQTELPLPCLARPVNICRCPFVLQDGVESCANPDSHPSDRFDLILFCHSMYGMKLKHTIVEKALEMLTERPQPGLVVVFHRDGLLLQDLVCHQIASYPAGAVRVIDNNDNLDSFASFVAGYTLPDASEENTIKISWRGICRSLGCLEKGHLSFSSPHIMMGFTRHAAALQELKAQMPLSKRSKTIKNRESLFQSPACVVKPTTIEHVQDCVRWALTRGLSLTIIGGGHSGHCLLSNVVAVDLSAFDQVHILNADDTGEVRGLSDASASLVVAEAGSTVGDVIRRATTAGVTVPLGARPSVGAGLWLQGGIGHLARQHGLSCDAIVGAVIISVRTGQIFCVGNLPNKHMPAGAIRPEEEEDLLWAIKGAGTNFGIVISVTFKAYAAATYLTRNRIIPLDTKVEAEQQLHSFDTSVARKLNRKCSADAYLYWNADKLHLGVTTFECSTAKSTSEISTTIPEGVLLGSQDEVRIVDDIGLFEADMYMSGMHGGHGGGKTSSFKRCVFLKYIGEAEIRGRLVVAIENRPSNLCYLHLLQGGGAIGDIEGRATAFGCRDWHFACVITGVWPREQDGTALARAVQQWVYDVVEDLLPLSCGAYGADLGPDPRDAALAAMAFGSNLSRLVRLKSRFDPNNVLAHACPLSRAPMPKLIILVTGESCAGKDHCAELWVSVLSRATSEGLLVRAVSISDATKREYAEATGADLHRLLGDRSFREQHRPALTAFFQEQVRQRPNLPQEHFLDVVRRVVGVDVLLITGMRDEAPVATLCHLVPESRLIEVHVQADARTRRLRRGCHDDELDGRERKSESDSTTSVDSALLNHRPTFIFDNNTAGNERAEEFAEQIILPFLHRDLERLADMVRTVSDFPSSGIEFRHVLGIAQQPGGLALCTSLLQEHLKHDWTNFGAIACCEVGGFVYASTLALQVGVPLILVREAGKLPPPSISVAKTPSHISSAASNGPKQYQIEIERDAIAVGASVVVIDDVLATGETLCAVVQLLHKAGVSTNHIRIMVVAEFPSHRGRELLRRRGFGKVSVQSLLVFPGS</sequence>
<evidence type="ECO:0000259" key="5">
    <source>
        <dbReference type="PROSITE" id="PS51387"/>
    </source>
</evidence>
<dbReference type="Gene3D" id="3.40.50.150">
    <property type="entry name" value="Vaccinia Virus protein VP39"/>
    <property type="match status" value="1"/>
</dbReference>
<evidence type="ECO:0000313" key="6">
    <source>
        <dbReference type="EMBL" id="KAH7068544.1"/>
    </source>
</evidence>
<dbReference type="InterPro" id="IPR006094">
    <property type="entry name" value="Oxid_FAD_bind_N"/>
</dbReference>
<gene>
    <name evidence="6" type="ORF">FB567DRAFT_251363</name>
</gene>
<reference evidence="6" key="1">
    <citation type="journal article" date="2021" name="Nat. Commun.">
        <title>Genetic determinants of endophytism in the Arabidopsis root mycobiome.</title>
        <authorList>
            <person name="Mesny F."/>
            <person name="Miyauchi S."/>
            <person name="Thiergart T."/>
            <person name="Pickel B."/>
            <person name="Atanasova L."/>
            <person name="Karlsson M."/>
            <person name="Huettel B."/>
            <person name="Barry K.W."/>
            <person name="Haridas S."/>
            <person name="Chen C."/>
            <person name="Bauer D."/>
            <person name="Andreopoulos W."/>
            <person name="Pangilinan J."/>
            <person name="LaButti K."/>
            <person name="Riley R."/>
            <person name="Lipzen A."/>
            <person name="Clum A."/>
            <person name="Drula E."/>
            <person name="Henrissat B."/>
            <person name="Kohler A."/>
            <person name="Grigoriev I.V."/>
            <person name="Martin F.M."/>
            <person name="Hacquard S."/>
        </authorList>
    </citation>
    <scope>NUCLEOTIDE SEQUENCE</scope>
    <source>
        <strain evidence="6">MPI-SDFR-AT-0120</strain>
    </source>
</reference>
<dbReference type="EMBL" id="JAGMVJ010000032">
    <property type="protein sequence ID" value="KAH7068544.1"/>
    <property type="molecule type" value="Genomic_DNA"/>
</dbReference>
<dbReference type="SUPFAM" id="SSF56176">
    <property type="entry name" value="FAD-binding/transporter-associated domain-like"/>
    <property type="match status" value="1"/>
</dbReference>
<dbReference type="InterPro" id="IPR029057">
    <property type="entry name" value="PRTase-like"/>
</dbReference>
<dbReference type="InterPro" id="IPR016166">
    <property type="entry name" value="FAD-bd_PCMH"/>
</dbReference>
<dbReference type="OrthoDB" id="363185at2759"/>
<dbReference type="Pfam" id="PF00156">
    <property type="entry name" value="Pribosyltran"/>
    <property type="match status" value="1"/>
</dbReference>
<keyword evidence="6" id="KW-0808">Transferase</keyword>
<dbReference type="PROSITE" id="PS51387">
    <property type="entry name" value="FAD_PCMH"/>
    <property type="match status" value="1"/>
</dbReference>
<dbReference type="GO" id="GO:0005737">
    <property type="term" value="C:cytoplasm"/>
    <property type="evidence" value="ECO:0007669"/>
    <property type="project" value="InterPro"/>
</dbReference>
<organism evidence="6 7">
    <name type="scientific">Paraphoma chrysanthemicola</name>
    <dbReference type="NCBI Taxonomy" id="798071"/>
    <lineage>
        <taxon>Eukaryota</taxon>
        <taxon>Fungi</taxon>
        <taxon>Dikarya</taxon>
        <taxon>Ascomycota</taxon>
        <taxon>Pezizomycotina</taxon>
        <taxon>Dothideomycetes</taxon>
        <taxon>Pleosporomycetidae</taxon>
        <taxon>Pleosporales</taxon>
        <taxon>Pleosporineae</taxon>
        <taxon>Phaeosphaeriaceae</taxon>
        <taxon>Paraphoma</taxon>
    </lineage>
</organism>
<feature type="domain" description="FAD-binding PCMH-type" evidence="5">
    <location>
        <begin position="304"/>
        <end position="498"/>
    </location>
</feature>
<dbReference type="InterPro" id="IPR005919">
    <property type="entry name" value="Pmev_kin_anim"/>
</dbReference>
<dbReference type="InterPro" id="IPR027417">
    <property type="entry name" value="P-loop_NTPase"/>
</dbReference>
<dbReference type="CDD" id="cd06223">
    <property type="entry name" value="PRTases_typeI"/>
    <property type="match status" value="1"/>
</dbReference>
<dbReference type="InterPro" id="IPR050416">
    <property type="entry name" value="FAD-linked_Oxidoreductase"/>
</dbReference>
<dbReference type="InterPro" id="IPR012951">
    <property type="entry name" value="BBE"/>
</dbReference>
<accession>A0A8K0VRC2</accession>
<dbReference type="Pfam" id="PF01565">
    <property type="entry name" value="FAD_binding_4"/>
    <property type="match status" value="1"/>
</dbReference>
<dbReference type="GO" id="GO:0019287">
    <property type="term" value="P:isopentenyl diphosphate biosynthetic process, mevalonate pathway"/>
    <property type="evidence" value="ECO:0007669"/>
    <property type="project" value="UniProtKB-UniPathway"/>
</dbReference>
<dbReference type="Pfam" id="PF08031">
    <property type="entry name" value="BBE"/>
    <property type="match status" value="1"/>
</dbReference>
<proteinExistence type="inferred from homology"/>
<dbReference type="PANTHER" id="PTHR42973">
    <property type="entry name" value="BINDING OXIDOREDUCTASE, PUTATIVE (AFU_ORTHOLOGUE AFUA_1G17690)-RELATED"/>
    <property type="match status" value="1"/>
</dbReference>
<comment type="caution">
    <text evidence="6">The sequence shown here is derived from an EMBL/GenBank/DDBJ whole genome shotgun (WGS) entry which is preliminary data.</text>
</comment>
<dbReference type="Proteomes" id="UP000813461">
    <property type="component" value="Unassembled WGS sequence"/>
</dbReference>
<evidence type="ECO:0000256" key="2">
    <source>
        <dbReference type="ARBA" id="ARBA00022630"/>
    </source>
</evidence>
<keyword evidence="7" id="KW-1185">Reference proteome</keyword>
<evidence type="ECO:0000256" key="3">
    <source>
        <dbReference type="ARBA" id="ARBA00022827"/>
    </source>
</evidence>
<dbReference type="Gene3D" id="3.40.50.300">
    <property type="entry name" value="P-loop containing nucleotide triphosphate hydrolases"/>
    <property type="match status" value="1"/>
</dbReference>
<dbReference type="InterPro" id="IPR029063">
    <property type="entry name" value="SAM-dependent_MTases_sf"/>
</dbReference>
<dbReference type="GO" id="GO:0071949">
    <property type="term" value="F:FAD binding"/>
    <property type="evidence" value="ECO:0007669"/>
    <property type="project" value="InterPro"/>
</dbReference>
<dbReference type="UniPathway" id="UPA00057">
    <property type="reaction ID" value="UER00099"/>
</dbReference>
<dbReference type="InterPro" id="IPR000836">
    <property type="entry name" value="PRTase_dom"/>
</dbReference>
<dbReference type="GO" id="GO:0016491">
    <property type="term" value="F:oxidoreductase activity"/>
    <property type="evidence" value="ECO:0007669"/>
    <property type="project" value="UniProtKB-KW"/>
</dbReference>
<name>A0A8K0VRC2_9PLEO</name>
<dbReference type="Pfam" id="PF04275">
    <property type="entry name" value="P-mevalo_kinase"/>
    <property type="match status" value="1"/>
</dbReference>
<evidence type="ECO:0000313" key="7">
    <source>
        <dbReference type="Proteomes" id="UP000813461"/>
    </source>
</evidence>
<evidence type="ECO:0000256" key="1">
    <source>
        <dbReference type="ARBA" id="ARBA00005466"/>
    </source>
</evidence>
<evidence type="ECO:0000256" key="4">
    <source>
        <dbReference type="ARBA" id="ARBA00023002"/>
    </source>
</evidence>
<dbReference type="Gene3D" id="3.40.50.2020">
    <property type="match status" value="1"/>
</dbReference>
<comment type="similarity">
    <text evidence="1">Belongs to the oxygen-dependent FAD-linked oxidoreductase family.</text>
</comment>
<keyword evidence="4" id="KW-0560">Oxidoreductase</keyword>
<keyword evidence="3" id="KW-0274">FAD</keyword>
<dbReference type="InterPro" id="IPR036318">
    <property type="entry name" value="FAD-bd_PCMH-like_sf"/>
</dbReference>
<dbReference type="GO" id="GO:0004631">
    <property type="term" value="F:phosphomevalonate kinase activity"/>
    <property type="evidence" value="ECO:0007669"/>
    <property type="project" value="InterPro"/>
</dbReference>